<evidence type="ECO:0000313" key="3">
    <source>
        <dbReference type="EMBL" id="BBY02484.1"/>
    </source>
</evidence>
<dbReference type="Gene3D" id="3.30.200.20">
    <property type="entry name" value="Phosphorylase Kinase, domain 1"/>
    <property type="match status" value="1"/>
</dbReference>
<dbReference type="SUPFAM" id="SSF56112">
    <property type="entry name" value="Protein kinase-like (PK-like)"/>
    <property type="match status" value="1"/>
</dbReference>
<proteinExistence type="predicted"/>
<keyword evidence="3" id="KW-0808">Transferase</keyword>
<dbReference type="RefSeq" id="WP_067923904.1">
    <property type="nucleotide sequence ID" value="NZ_AP022582.1"/>
</dbReference>
<dbReference type="EMBL" id="AP022582">
    <property type="protein sequence ID" value="BBY02484.1"/>
    <property type="molecule type" value="Genomic_DNA"/>
</dbReference>
<organism evidence="3 4">
    <name type="scientific">Mycobacterium seoulense</name>
    <dbReference type="NCBI Taxonomy" id="386911"/>
    <lineage>
        <taxon>Bacteria</taxon>
        <taxon>Bacillati</taxon>
        <taxon>Actinomycetota</taxon>
        <taxon>Actinomycetes</taxon>
        <taxon>Mycobacteriales</taxon>
        <taxon>Mycobacteriaceae</taxon>
        <taxon>Mycobacterium</taxon>
    </lineage>
</organism>
<protein>
    <submittedName>
        <fullName evidence="3">Putative phosphotransferase</fullName>
    </submittedName>
</protein>
<gene>
    <name evidence="3" type="ORF">MSEO_29830</name>
</gene>
<dbReference type="PANTHER" id="PTHR21310:SF40">
    <property type="entry name" value="AMINOGLYCOSIDE PHOSPHOTRANSFERASE DOMAIN-CONTAINING PROTEIN-RELATED"/>
    <property type="match status" value="1"/>
</dbReference>
<dbReference type="InterPro" id="IPR011009">
    <property type="entry name" value="Kinase-like_dom_sf"/>
</dbReference>
<accession>A0A7I7P1W7</accession>
<feature type="region of interest" description="Disordered" evidence="1">
    <location>
        <begin position="355"/>
        <end position="377"/>
    </location>
</feature>
<feature type="domain" description="Aminoglycoside phosphotransferase" evidence="2">
    <location>
        <begin position="101"/>
        <end position="272"/>
    </location>
</feature>
<dbReference type="GO" id="GO:0016740">
    <property type="term" value="F:transferase activity"/>
    <property type="evidence" value="ECO:0007669"/>
    <property type="project" value="UniProtKB-KW"/>
</dbReference>
<evidence type="ECO:0000313" key="4">
    <source>
        <dbReference type="Proteomes" id="UP000466632"/>
    </source>
</evidence>
<dbReference type="AlphaFoldDB" id="A0A7I7P1W7"/>
<dbReference type="Proteomes" id="UP000466632">
    <property type="component" value="Chromosome"/>
</dbReference>
<dbReference type="KEGG" id="mseo:MSEO_29830"/>
<keyword evidence="4" id="KW-1185">Reference proteome</keyword>
<dbReference type="Gene3D" id="3.90.1200.10">
    <property type="match status" value="1"/>
</dbReference>
<evidence type="ECO:0000259" key="2">
    <source>
        <dbReference type="Pfam" id="PF01636"/>
    </source>
</evidence>
<dbReference type="Pfam" id="PF01636">
    <property type="entry name" value="APH"/>
    <property type="match status" value="1"/>
</dbReference>
<dbReference type="InterPro" id="IPR002575">
    <property type="entry name" value="Aminoglycoside_PTrfase"/>
</dbReference>
<sequence length="377" mass="42077">MADDVAVEYVDIPTKVRLRDMGAVRPAIEAWLRRRVGDDLEVHKVDQPDTAGVANETLMISATCALNGECEEASYVMRVGATEHLFMGMDVKTHYLIYEKLSQEPQIPSPPVVGYEPDTRVFGQPFFVMERVEGQVPPDNPPFNVSGWVVELPPQSQHELWRGAIEVMAELHGLDPAEFSFLARPNLGRTGLEQELNHWLAYAKWCGGDELPMVKRASEWLVTNLPQGAPPGFSWGDARPQNIIYQGTSVAAVLDWDMVSLAGPECDLAWWTYTDHAVTTARGLPRPAGFGSRRDAINLWQELIGRPAEHLDWHLVLNALRITLVMVRLPAMLLATGQLTPDQARQLNESGNMDWLDGLLDGPPPPRFGSRWSGWDD</sequence>
<dbReference type="InterPro" id="IPR041726">
    <property type="entry name" value="ACAD10_11_N"/>
</dbReference>
<name>A0A7I7P1W7_9MYCO</name>
<dbReference type="CDD" id="cd05154">
    <property type="entry name" value="ACAD10_11_N-like"/>
    <property type="match status" value="1"/>
</dbReference>
<evidence type="ECO:0000256" key="1">
    <source>
        <dbReference type="SAM" id="MobiDB-lite"/>
    </source>
</evidence>
<dbReference type="InterPro" id="IPR051678">
    <property type="entry name" value="AGP_Transferase"/>
</dbReference>
<dbReference type="PANTHER" id="PTHR21310">
    <property type="entry name" value="AMINOGLYCOSIDE PHOSPHOTRANSFERASE-RELATED-RELATED"/>
    <property type="match status" value="1"/>
</dbReference>
<reference evidence="3 4" key="1">
    <citation type="journal article" date="2019" name="Emerg. Microbes Infect.">
        <title>Comprehensive subspecies identification of 175 nontuberculous mycobacteria species based on 7547 genomic profiles.</title>
        <authorList>
            <person name="Matsumoto Y."/>
            <person name="Kinjo T."/>
            <person name="Motooka D."/>
            <person name="Nabeya D."/>
            <person name="Jung N."/>
            <person name="Uechi K."/>
            <person name="Horii T."/>
            <person name="Iida T."/>
            <person name="Fujita J."/>
            <person name="Nakamura S."/>
        </authorList>
    </citation>
    <scope>NUCLEOTIDE SEQUENCE [LARGE SCALE GENOMIC DNA]</scope>
    <source>
        <strain evidence="3 4">JCM 16018</strain>
    </source>
</reference>